<dbReference type="InterPro" id="IPR003141">
    <property type="entry name" value="Pol/His_phosphatase_N"/>
</dbReference>
<evidence type="ECO:0000256" key="5">
    <source>
        <dbReference type="ARBA" id="ARBA00022490"/>
    </source>
</evidence>
<dbReference type="GO" id="GO:0003676">
    <property type="term" value="F:nucleic acid binding"/>
    <property type="evidence" value="ECO:0007669"/>
    <property type="project" value="InterPro"/>
</dbReference>
<evidence type="ECO:0000256" key="9">
    <source>
        <dbReference type="ARBA" id="ARBA00022763"/>
    </source>
</evidence>
<dbReference type="RefSeq" id="WP_075081368.1">
    <property type="nucleotide sequence ID" value="NZ_BDCO01000003.1"/>
</dbReference>
<dbReference type="InterPro" id="IPR004013">
    <property type="entry name" value="PHP_dom"/>
</dbReference>
<dbReference type="Pfam" id="PF07733">
    <property type="entry name" value="DNA_pol3_alpha"/>
    <property type="match status" value="1"/>
</dbReference>
<reference evidence="15" key="1">
    <citation type="journal article" date="2017" name="Genome Announc.">
        <title>Draft Genome Sequence of Terrimicrobium sacchariphilum NM-5T, a Facultative Anaerobic Soil Bacterium of the Class Spartobacteria.</title>
        <authorList>
            <person name="Qiu Y.L."/>
            <person name="Tourlousse D.M."/>
            <person name="Matsuura N."/>
            <person name="Ohashi A."/>
            <person name="Sekiguchi Y."/>
        </authorList>
    </citation>
    <scope>NUCLEOTIDE SEQUENCE [LARGE SCALE GENOMIC DNA]</scope>
    <source>
        <strain evidence="15">NM-5</strain>
    </source>
</reference>
<dbReference type="InParanoid" id="A0A146GE16"/>
<dbReference type="OrthoDB" id="9803237at2"/>
<evidence type="ECO:0000256" key="3">
    <source>
        <dbReference type="ARBA" id="ARBA00012417"/>
    </source>
</evidence>
<dbReference type="Gene3D" id="3.20.20.140">
    <property type="entry name" value="Metal-dependent hydrolases"/>
    <property type="match status" value="1"/>
</dbReference>
<name>A0A146GE16_TERSA</name>
<dbReference type="EC" id="2.7.7.7" evidence="3"/>
<dbReference type="HAMAP" id="MF_01902">
    <property type="entry name" value="DNApol_error_prone"/>
    <property type="match status" value="1"/>
</dbReference>
<dbReference type="SMART" id="SM00481">
    <property type="entry name" value="POLIIIAc"/>
    <property type="match status" value="1"/>
</dbReference>
<dbReference type="Proteomes" id="UP000076023">
    <property type="component" value="Unassembled WGS sequence"/>
</dbReference>
<comment type="caution">
    <text evidence="14">The sequence shown here is derived from an EMBL/GenBank/DDBJ whole genome shotgun (WGS) entry which is preliminary data.</text>
</comment>
<dbReference type="NCBIfam" id="NF004225">
    <property type="entry name" value="PRK05672.1"/>
    <property type="match status" value="1"/>
</dbReference>
<dbReference type="GO" id="GO:0006281">
    <property type="term" value="P:DNA repair"/>
    <property type="evidence" value="ECO:0007669"/>
    <property type="project" value="UniProtKB-KW"/>
</dbReference>
<dbReference type="Pfam" id="PF02811">
    <property type="entry name" value="PHP"/>
    <property type="match status" value="1"/>
</dbReference>
<comment type="catalytic activity">
    <reaction evidence="12">
        <text>DNA(n) + a 2'-deoxyribonucleoside 5'-triphosphate = DNA(n+1) + diphosphate</text>
        <dbReference type="Rhea" id="RHEA:22508"/>
        <dbReference type="Rhea" id="RHEA-COMP:17339"/>
        <dbReference type="Rhea" id="RHEA-COMP:17340"/>
        <dbReference type="ChEBI" id="CHEBI:33019"/>
        <dbReference type="ChEBI" id="CHEBI:61560"/>
        <dbReference type="ChEBI" id="CHEBI:173112"/>
        <dbReference type="EC" id="2.7.7.7"/>
    </reaction>
</comment>
<keyword evidence="5" id="KW-0963">Cytoplasm</keyword>
<evidence type="ECO:0000256" key="8">
    <source>
        <dbReference type="ARBA" id="ARBA00022705"/>
    </source>
</evidence>
<comment type="similarity">
    <text evidence="2">Belongs to the DNA polymerase type-C family. DnaE2 subfamily.</text>
</comment>
<dbReference type="InterPro" id="IPR011708">
    <property type="entry name" value="DNA_pol3_alpha_NTPase_dom"/>
</dbReference>
<keyword evidence="15" id="KW-1185">Reference proteome</keyword>
<dbReference type="InterPro" id="IPR004365">
    <property type="entry name" value="NA-bd_OB_tRNA"/>
</dbReference>
<dbReference type="Pfam" id="PF17657">
    <property type="entry name" value="DNA_pol3_finger"/>
    <property type="match status" value="1"/>
</dbReference>
<dbReference type="Pfam" id="PF14579">
    <property type="entry name" value="HHH_6"/>
    <property type="match status" value="1"/>
</dbReference>
<evidence type="ECO:0000259" key="13">
    <source>
        <dbReference type="SMART" id="SM00481"/>
    </source>
</evidence>
<dbReference type="InterPro" id="IPR023073">
    <property type="entry name" value="DnaE2"/>
</dbReference>
<evidence type="ECO:0000256" key="4">
    <source>
        <dbReference type="ARBA" id="ARBA00017273"/>
    </source>
</evidence>
<dbReference type="GO" id="GO:0003887">
    <property type="term" value="F:DNA-directed DNA polymerase activity"/>
    <property type="evidence" value="ECO:0007669"/>
    <property type="project" value="UniProtKB-KW"/>
</dbReference>
<dbReference type="PANTHER" id="PTHR32294:SF4">
    <property type="entry name" value="ERROR-PRONE DNA POLYMERASE"/>
    <property type="match status" value="1"/>
</dbReference>
<keyword evidence="10" id="KW-0239">DNA-directed DNA polymerase</keyword>
<dbReference type="InterPro" id="IPR004805">
    <property type="entry name" value="DnaE2/DnaE/PolC"/>
</dbReference>
<dbReference type="SUPFAM" id="SSF89550">
    <property type="entry name" value="PHP domain-like"/>
    <property type="match status" value="1"/>
</dbReference>
<dbReference type="InterPro" id="IPR016195">
    <property type="entry name" value="Pol/histidinol_Pase-like"/>
</dbReference>
<dbReference type="GO" id="GO:0006260">
    <property type="term" value="P:DNA replication"/>
    <property type="evidence" value="ECO:0007669"/>
    <property type="project" value="UniProtKB-KW"/>
</dbReference>
<dbReference type="CDD" id="cd04485">
    <property type="entry name" value="DnaE_OBF"/>
    <property type="match status" value="1"/>
</dbReference>
<dbReference type="InterPro" id="IPR040982">
    <property type="entry name" value="DNA_pol3_finger"/>
</dbReference>
<evidence type="ECO:0000256" key="12">
    <source>
        <dbReference type="ARBA" id="ARBA00049244"/>
    </source>
</evidence>
<dbReference type="PANTHER" id="PTHR32294">
    <property type="entry name" value="DNA POLYMERASE III SUBUNIT ALPHA"/>
    <property type="match status" value="1"/>
</dbReference>
<dbReference type="STRING" id="690879.TSACC_3642"/>
<keyword evidence="8" id="KW-0235">DNA replication</keyword>
<evidence type="ECO:0000313" key="14">
    <source>
        <dbReference type="EMBL" id="GAT35571.1"/>
    </source>
</evidence>
<dbReference type="Gene3D" id="1.10.150.870">
    <property type="match status" value="1"/>
</dbReference>
<keyword evidence="6" id="KW-0808">Transferase</keyword>
<feature type="domain" description="Polymerase/histidinol phosphatase N-terminal" evidence="13">
    <location>
        <begin position="5"/>
        <end position="72"/>
    </location>
</feature>
<dbReference type="EMBL" id="BDCO01000003">
    <property type="protein sequence ID" value="GAT35571.1"/>
    <property type="molecule type" value="Genomic_DNA"/>
</dbReference>
<protein>
    <recommendedName>
        <fullName evidence="4">Error-prone DNA polymerase</fullName>
        <ecNumber evidence="3">2.7.7.7</ecNumber>
    </recommendedName>
</protein>
<dbReference type="GO" id="GO:0008408">
    <property type="term" value="F:3'-5' exonuclease activity"/>
    <property type="evidence" value="ECO:0007669"/>
    <property type="project" value="InterPro"/>
</dbReference>
<evidence type="ECO:0000256" key="7">
    <source>
        <dbReference type="ARBA" id="ARBA00022695"/>
    </source>
</evidence>
<gene>
    <name evidence="14" type="ORF">TSACC_3642</name>
</gene>
<keyword evidence="11" id="KW-0234">DNA repair</keyword>
<proteinExistence type="inferred from homology"/>
<dbReference type="GO" id="GO:0005737">
    <property type="term" value="C:cytoplasm"/>
    <property type="evidence" value="ECO:0007669"/>
    <property type="project" value="UniProtKB-SubCell"/>
</dbReference>
<dbReference type="InterPro" id="IPR029460">
    <property type="entry name" value="DNAPol_HHH"/>
</dbReference>
<organism evidence="14 15">
    <name type="scientific">Terrimicrobium sacchariphilum</name>
    <dbReference type="NCBI Taxonomy" id="690879"/>
    <lineage>
        <taxon>Bacteria</taxon>
        <taxon>Pseudomonadati</taxon>
        <taxon>Verrucomicrobiota</taxon>
        <taxon>Terrimicrobiia</taxon>
        <taxon>Terrimicrobiales</taxon>
        <taxon>Terrimicrobiaceae</taxon>
        <taxon>Terrimicrobium</taxon>
    </lineage>
</organism>
<keyword evidence="7" id="KW-0548">Nucleotidyltransferase</keyword>
<evidence type="ECO:0000256" key="6">
    <source>
        <dbReference type="ARBA" id="ARBA00022679"/>
    </source>
</evidence>
<dbReference type="NCBIfam" id="TIGR00594">
    <property type="entry name" value="polc"/>
    <property type="match status" value="1"/>
</dbReference>
<evidence type="ECO:0000256" key="10">
    <source>
        <dbReference type="ARBA" id="ARBA00022932"/>
    </source>
</evidence>
<dbReference type="AlphaFoldDB" id="A0A146GE16"/>
<evidence type="ECO:0000256" key="1">
    <source>
        <dbReference type="ARBA" id="ARBA00004496"/>
    </source>
</evidence>
<evidence type="ECO:0000313" key="15">
    <source>
        <dbReference type="Proteomes" id="UP000076023"/>
    </source>
</evidence>
<dbReference type="Pfam" id="PF01336">
    <property type="entry name" value="tRNA_anti-codon"/>
    <property type="match status" value="1"/>
</dbReference>
<accession>A0A146GE16</accession>
<sequence length="1028" mass="114475">MSGYVELHARSALSFLRGASRPEELSAQAAALKLPAMALCDRDGLYGAARHHVAARDTGIEPLIGAELTMEDGCILPVLVATRNGYRNLSRLITEAKLRGTKTECAVRWDELPAYASGLLALTGESDGLLQHRAAKASEARLEKALAAFGQDNVYVEVQRHLLRGEERRQQYLEAVAARCRLPIVATNGVMYHEPARRGVQDVFTCIRHHTSLSKAGRLLSANGERFLKAPEEMRRLFADHPEYLENTLRVAERLEFRLNDLGYEFPKYPVPEGETMEAFLRRTTMEGARRQYGSGLSEKVRRQLEFELDLICRLGFAGYFLIVWDLVNYCREHDILVQGRGSAANSAVCYSLGITVCDPVGANLLFERFLSEGRTSWPDIDLDLPSGTRREQVIQEVYQRYGKHGAAMTANVITYRGRSAMREIGKALEFSESTLKRFSSLFANGDFPHTLDLESQLERSGVGRNNPHARTAALLYEQMKGLPRHLGQHSGGMIICQGALSSVVPLENASMPGRVVAQWDKDDCEDMGIIKVDLLGLGMMSAMQDTLAICSERNRPVDLAHLPKDDPAVYDLLQRADTIGTFQVESRAQMATLPRLKPENFYDIVVQVAIIRPGPIQGNMVNPFLARKAGEEEVTYIDPKLKPVLKRTLGVPLFQEQLLKIAMVMADFSGSEAEELRRALSFHRSQERMDKVCVKLRTAMECKGVKPDVRDQLIQAVQSFAVYGFPESHAISFATIAYASCWLKVHRAPEFYCGLLNNMPMGFYSENTLLQDARQRGVRVRPISVLESGWLCRVDEDGALRLGLCMVRGVPAETGQRIADENARARFTSLKDLRARAHPGTPALRVLARIGALNGLVAHRRDGLWKIEIPFSPDELPLFEEAESSPLEAMSPEERLTMDFADTRVTTGPHPMRLLRDQVPDAVPATDLPVCPANEEVEIAGMVICRQRPGTGKGVVFVSLEDETGIANAILHATFFEKNRLVVTQERFLRIRGKLQRHKGVIHVLASAVEKLVARPPEVAASSHDFH</sequence>
<comment type="subcellular location">
    <subcellularLocation>
        <location evidence="1">Cytoplasm</location>
    </subcellularLocation>
</comment>
<evidence type="ECO:0000256" key="2">
    <source>
        <dbReference type="ARBA" id="ARBA00007391"/>
    </source>
</evidence>
<dbReference type="CDD" id="cd07434">
    <property type="entry name" value="PHP_PolIIIA_DnaE2"/>
    <property type="match status" value="1"/>
</dbReference>
<evidence type="ECO:0000256" key="11">
    <source>
        <dbReference type="ARBA" id="ARBA00023204"/>
    </source>
</evidence>
<keyword evidence="9" id="KW-0227">DNA damage</keyword>